<dbReference type="EMBL" id="QRJR01000018">
    <property type="protein sequence ID" value="RHH43234.1"/>
    <property type="molecule type" value="Genomic_DNA"/>
</dbReference>
<dbReference type="Proteomes" id="UP000283329">
    <property type="component" value="Unassembled WGS sequence"/>
</dbReference>
<dbReference type="Gene3D" id="3.20.20.80">
    <property type="entry name" value="Glycosidases"/>
    <property type="match status" value="1"/>
</dbReference>
<proteinExistence type="predicted"/>
<organism evidence="1 2">
    <name type="scientific">Bacteroides ovatus</name>
    <dbReference type="NCBI Taxonomy" id="28116"/>
    <lineage>
        <taxon>Bacteria</taxon>
        <taxon>Pseudomonadati</taxon>
        <taxon>Bacteroidota</taxon>
        <taxon>Bacteroidia</taxon>
        <taxon>Bacteroidales</taxon>
        <taxon>Bacteroidaceae</taxon>
        <taxon>Bacteroides</taxon>
    </lineage>
</organism>
<dbReference type="RefSeq" id="WP_118299619.1">
    <property type="nucleotide sequence ID" value="NZ_BAABYV010000001.1"/>
</dbReference>
<reference evidence="1 2" key="1">
    <citation type="submission" date="2018-08" db="EMBL/GenBank/DDBJ databases">
        <title>A genome reference for cultivated species of the human gut microbiota.</title>
        <authorList>
            <person name="Zou Y."/>
            <person name="Xue W."/>
            <person name="Luo G."/>
        </authorList>
    </citation>
    <scope>NUCLEOTIDE SEQUENCE [LARGE SCALE GENOMIC DNA]</scope>
    <source>
        <strain evidence="1 2">AM17-48</strain>
    </source>
</reference>
<evidence type="ECO:0000313" key="1">
    <source>
        <dbReference type="EMBL" id="RHH43234.1"/>
    </source>
</evidence>
<dbReference type="SUPFAM" id="SSF51445">
    <property type="entry name" value="(Trans)glycosidases"/>
    <property type="match status" value="1"/>
</dbReference>
<name>A0A3A9GXV1_BACOV</name>
<dbReference type="InterPro" id="IPR017853">
    <property type="entry name" value="GH"/>
</dbReference>
<evidence type="ECO:0000313" key="2">
    <source>
        <dbReference type="Proteomes" id="UP000283329"/>
    </source>
</evidence>
<dbReference type="AlphaFoldDB" id="A0A3A9GXV1"/>
<dbReference type="PROSITE" id="PS51257">
    <property type="entry name" value="PROKAR_LIPOPROTEIN"/>
    <property type="match status" value="1"/>
</dbReference>
<protein>
    <submittedName>
        <fullName evidence="1">Mannosyl-glycoprotein endo-beta-N-acetylglucosamidase</fullName>
    </submittedName>
</protein>
<gene>
    <name evidence="1" type="ORF">DW206_17300</name>
</gene>
<accession>A0A3A9GXV1</accession>
<sequence length="548" mass="60872">MKKIIQYMCAVAGLLLMLLSCQDDAMIINPDVTHGQSTEGVETANGKGTLNSTLCPESKIVLLSIGDPTLEGRDETDLGRKDELCLILPKPLEKDITLKIAMEDAYANNETMKNGGSYTSFVVETFRREYKIKTQGSDFNIPGNNGLGNTLSLNGGKEAIVTIRAGERKSEKVKLLFEREYLSSNYTYLFPIQAVEVETGELIDQIYYIISPVEDQKEIGEKPGTVIAYIDTEVMNPLIAAQFSLSVDFFDMSEGFEETNIYKGPLLDILNVRTAFLKEVQGHAALTYTTDMEYVLKNHSHYLRPMQENGLKVCLAIMGGGTGLGFANLTDAQISDFAAQVQTAVSLYDLDGINLWDKGAGYGKEGMAPINDTSYAKLIKALKNAMPGKLLTLVDTRETTEALCDEQAGISVGNYLDYAWSSLEDFLAPYEPDATIRPLAGIPEKKYGTIFLRDIAAMSQEEQVDLMENSIIGEYMNMMRFTPLSGTDVVVGADIPYMDYGKESVWNDPWATWILCKYPAPEDFSSSTMAQTEVPYSVRDYYMFQKDW</sequence>
<comment type="caution">
    <text evidence="1">The sequence shown here is derived from an EMBL/GenBank/DDBJ whole genome shotgun (WGS) entry which is preliminary data.</text>
</comment>